<dbReference type="SUPFAM" id="SSF111369">
    <property type="entry name" value="HlyD-like secretion proteins"/>
    <property type="match status" value="1"/>
</dbReference>
<dbReference type="RefSeq" id="WP_147866760.1">
    <property type="nucleotide sequence ID" value="NZ_CP036264.1"/>
</dbReference>
<reference evidence="6 7" key="1">
    <citation type="submission" date="2019-02" db="EMBL/GenBank/DDBJ databases">
        <title>Planctomycetal bacteria perform biofilm scaping via a novel small molecule.</title>
        <authorList>
            <person name="Jeske O."/>
            <person name="Boedeker C."/>
            <person name="Wiegand S."/>
            <person name="Breitling P."/>
            <person name="Kallscheuer N."/>
            <person name="Jogler M."/>
            <person name="Rohde M."/>
            <person name="Petersen J."/>
            <person name="Medema M.H."/>
            <person name="Surup F."/>
            <person name="Jogler C."/>
        </authorList>
    </citation>
    <scope>NUCLEOTIDE SEQUENCE [LARGE SCALE GENOMIC DNA]</scope>
    <source>
        <strain evidence="6 7">Mal15</strain>
    </source>
</reference>
<keyword evidence="2 3" id="KW-0175">Coiled coil</keyword>
<dbReference type="AlphaFoldDB" id="A0A5B9M756"/>
<dbReference type="EMBL" id="CP036264">
    <property type="protein sequence ID" value="QEF97028.1"/>
    <property type="molecule type" value="Genomic_DNA"/>
</dbReference>
<feature type="domain" description="CusB-like beta-barrel" evidence="5">
    <location>
        <begin position="550"/>
        <end position="623"/>
    </location>
</feature>
<evidence type="ECO:0000313" key="7">
    <source>
        <dbReference type="Proteomes" id="UP000321353"/>
    </source>
</evidence>
<sequence>MATEISNTGSGTGDPILVGAGPDSTGPKLSAPKLAVPDPDVPDGCDGLAAPRRRAADVAGIASSNSPFGSAVNHQDASERLLERLDELSVVIAAVIFGIDSDDQLVLPQPLRLDPSDRNAQPQLAQLMSVCQQTASSGQVHSRRQLSPERVLIAFPIATGSDLPQVLGLMVALPDDLQRFTQSVLGLTEQFAIDHLQHRLQRQAELASDAAATVELLTRALATEDHKEACQVIVTELADHLQLRRAAIGMTSKGSRSCRLVALSDSTRIDASTAQTRLIENVMDEALLSGAITMAGSATGGHDAARNAAELARLHAATVLVVPLADAPEQPRAVLLAIIDSDRSVQPVRQFLHAAQNSLGAVLNALQTPRSSQTVRRLGRAVKSRSGSLAIAAGVLLLASLFIRIPHRETCDVRVEPRTKRFVAAPFDATLKECFVEPGDVVRQGDLLATLDGRELKWKRESLQADHDQAVKKRDAAQASRAYADQRIAQLEIDALRSELNLLDLRLSELQLRSPVDGMVVAGDLKRATGAPLTTGQSLFEVAPLDEMIIEASVRDDRIAYVQKDQPARLRLNAYPQRSWDARIEIVNPRSEIRDEENVFIAQCTLPNEQQLLRPGMKGTLKIDCGRRALGWVWFHRPAEAVSQWFWW</sequence>
<gene>
    <name evidence="6" type="ORF">Mal15_10580</name>
</gene>
<evidence type="ECO:0000256" key="4">
    <source>
        <dbReference type="SAM" id="MobiDB-lite"/>
    </source>
</evidence>
<keyword evidence="7" id="KW-1185">Reference proteome</keyword>
<evidence type="ECO:0000256" key="2">
    <source>
        <dbReference type="ARBA" id="ARBA00023054"/>
    </source>
</evidence>
<dbReference type="GO" id="GO:0030313">
    <property type="term" value="C:cell envelope"/>
    <property type="evidence" value="ECO:0007669"/>
    <property type="project" value="UniProtKB-SubCell"/>
</dbReference>
<comment type="subcellular location">
    <subcellularLocation>
        <location evidence="1">Cell envelope</location>
    </subcellularLocation>
</comment>
<evidence type="ECO:0000259" key="5">
    <source>
        <dbReference type="Pfam" id="PF25954"/>
    </source>
</evidence>
<dbReference type="KEGG" id="smam:Mal15_10580"/>
<proteinExistence type="predicted"/>
<protein>
    <submittedName>
        <fullName evidence="6">Macrolide transporter subunit MacA</fullName>
    </submittedName>
</protein>
<dbReference type="Gene3D" id="2.40.50.100">
    <property type="match status" value="1"/>
</dbReference>
<accession>A0A5B9M756</accession>
<dbReference type="Pfam" id="PF25954">
    <property type="entry name" value="Beta-barrel_RND_2"/>
    <property type="match status" value="1"/>
</dbReference>
<organism evidence="6 7">
    <name type="scientific">Stieleria maiorica</name>
    <dbReference type="NCBI Taxonomy" id="2795974"/>
    <lineage>
        <taxon>Bacteria</taxon>
        <taxon>Pseudomonadati</taxon>
        <taxon>Planctomycetota</taxon>
        <taxon>Planctomycetia</taxon>
        <taxon>Pirellulales</taxon>
        <taxon>Pirellulaceae</taxon>
        <taxon>Stieleria</taxon>
    </lineage>
</organism>
<feature type="region of interest" description="Disordered" evidence="4">
    <location>
        <begin position="1"/>
        <end position="40"/>
    </location>
</feature>
<dbReference type="PANTHER" id="PTHR32347">
    <property type="entry name" value="EFFLUX SYSTEM COMPONENT YKNX-RELATED"/>
    <property type="match status" value="1"/>
</dbReference>
<dbReference type="Gene3D" id="2.40.30.170">
    <property type="match status" value="1"/>
</dbReference>
<name>A0A5B9M756_9BACT</name>
<dbReference type="InterPro" id="IPR058792">
    <property type="entry name" value="Beta-barrel_RND_2"/>
</dbReference>
<dbReference type="PANTHER" id="PTHR32347:SF23">
    <property type="entry name" value="BLL5650 PROTEIN"/>
    <property type="match status" value="1"/>
</dbReference>
<evidence type="ECO:0000256" key="3">
    <source>
        <dbReference type="SAM" id="Coils"/>
    </source>
</evidence>
<evidence type="ECO:0000256" key="1">
    <source>
        <dbReference type="ARBA" id="ARBA00004196"/>
    </source>
</evidence>
<feature type="coiled-coil region" evidence="3">
    <location>
        <begin position="460"/>
        <end position="513"/>
    </location>
</feature>
<dbReference type="Proteomes" id="UP000321353">
    <property type="component" value="Chromosome"/>
</dbReference>
<dbReference type="InterPro" id="IPR050465">
    <property type="entry name" value="UPF0194_transport"/>
</dbReference>
<dbReference type="SUPFAM" id="SSF55781">
    <property type="entry name" value="GAF domain-like"/>
    <property type="match status" value="1"/>
</dbReference>
<evidence type="ECO:0000313" key="6">
    <source>
        <dbReference type="EMBL" id="QEF97028.1"/>
    </source>
</evidence>